<feature type="binding site" evidence="9">
    <location>
        <begin position="37"/>
        <end position="39"/>
    </location>
    <ligand>
        <name>NAD(+)</name>
        <dbReference type="ChEBI" id="CHEBI:57540"/>
    </ligand>
</feature>
<dbReference type="Pfam" id="PF02146">
    <property type="entry name" value="SIR2"/>
    <property type="match status" value="1"/>
</dbReference>
<dbReference type="PANTHER" id="PTHR11085:SF6">
    <property type="entry name" value="NAD-DEPENDENT PROTEIN DEACETYLASE SIRTUIN-2"/>
    <property type="match status" value="1"/>
</dbReference>
<dbReference type="InterPro" id="IPR003000">
    <property type="entry name" value="Sirtuin"/>
</dbReference>
<dbReference type="PROSITE" id="PS50305">
    <property type="entry name" value="SIRTUIN"/>
    <property type="match status" value="1"/>
</dbReference>
<dbReference type="OrthoDB" id="420264at2759"/>
<name>A0A8J2T9R6_ZYGB2</name>
<comment type="cofactor">
    <cofactor evidence="10">
        <name>Zn(2+)</name>
        <dbReference type="ChEBI" id="CHEBI:29105"/>
    </cofactor>
    <text evidence="10">Binds 1 zinc ion per subunit.</text>
</comment>
<dbReference type="SUPFAM" id="SSF52467">
    <property type="entry name" value="DHS-like NAD/FAD-binding domain"/>
    <property type="match status" value="1"/>
</dbReference>
<dbReference type="InterPro" id="IPR029035">
    <property type="entry name" value="DHS-like_NAD/FAD-binding_dom"/>
</dbReference>
<dbReference type="GO" id="GO:0017136">
    <property type="term" value="F:histone deacetylase activity, NAD-dependent"/>
    <property type="evidence" value="ECO:0007669"/>
    <property type="project" value="InterPro"/>
</dbReference>
<comment type="catalytic activity">
    <reaction evidence="7">
        <text>N(6)-acetyl-L-lysyl-[protein] + NAD(+) + H2O = 2''-O-acetyl-ADP-D-ribose + nicotinamide + L-lysyl-[protein]</text>
        <dbReference type="Rhea" id="RHEA:43636"/>
        <dbReference type="Rhea" id="RHEA-COMP:9752"/>
        <dbReference type="Rhea" id="RHEA-COMP:10731"/>
        <dbReference type="ChEBI" id="CHEBI:15377"/>
        <dbReference type="ChEBI" id="CHEBI:17154"/>
        <dbReference type="ChEBI" id="CHEBI:29969"/>
        <dbReference type="ChEBI" id="CHEBI:57540"/>
        <dbReference type="ChEBI" id="CHEBI:61930"/>
        <dbReference type="ChEBI" id="CHEBI:83767"/>
        <dbReference type="EC" id="2.3.1.286"/>
    </reaction>
</comment>
<evidence type="ECO:0000256" key="6">
    <source>
        <dbReference type="ARBA" id="ARBA00023027"/>
    </source>
</evidence>
<evidence type="ECO:0000256" key="2">
    <source>
        <dbReference type="ARBA" id="ARBA00022491"/>
    </source>
</evidence>
<dbReference type="Gene3D" id="3.40.50.1220">
    <property type="entry name" value="TPP-binding domain"/>
    <property type="match status" value="1"/>
</dbReference>
<dbReference type="Gene3D" id="3.30.1600.10">
    <property type="entry name" value="SIR2/SIRT2 'Small Domain"/>
    <property type="match status" value="1"/>
</dbReference>
<comment type="similarity">
    <text evidence="1 7">Belongs to the sirtuin family. Class I subfamily.</text>
</comment>
<keyword evidence="2" id="KW-0678">Repressor</keyword>
<feature type="binding site" evidence="9">
    <location>
        <begin position="222"/>
        <end position="223"/>
    </location>
    <ligand>
        <name>NAD(+)</name>
        <dbReference type="ChEBI" id="CHEBI:57540"/>
    </ligand>
</feature>
<evidence type="ECO:0000256" key="9">
    <source>
        <dbReference type="PIRSR" id="PIRSR037938-2"/>
    </source>
</evidence>
<dbReference type="PANTHER" id="PTHR11085">
    <property type="entry name" value="NAD-DEPENDENT PROTEIN DEACYLASE SIRTUIN-5, MITOCHONDRIAL-RELATED"/>
    <property type="match status" value="1"/>
</dbReference>
<evidence type="ECO:0000256" key="7">
    <source>
        <dbReference type="PIRNR" id="PIRNR037938"/>
    </source>
</evidence>
<feature type="binding site" evidence="10 11">
    <location>
        <position position="140"/>
    </location>
    <ligand>
        <name>Zn(2+)</name>
        <dbReference type="ChEBI" id="CHEBI:29105"/>
    </ligand>
</feature>
<evidence type="ECO:0000256" key="10">
    <source>
        <dbReference type="PIRSR" id="PIRSR037938-3"/>
    </source>
</evidence>
<feature type="domain" description="Deacetylase sirtuin-type" evidence="12">
    <location>
        <begin position="1"/>
        <end position="316"/>
    </location>
</feature>
<evidence type="ECO:0000259" key="12">
    <source>
        <dbReference type="PROSITE" id="PS50305"/>
    </source>
</evidence>
<accession>A0A8J2T9R6</accession>
<keyword evidence="5 7" id="KW-0862">Zinc</keyword>
<evidence type="ECO:0000256" key="3">
    <source>
        <dbReference type="ARBA" id="ARBA00022679"/>
    </source>
</evidence>
<feature type="binding site" evidence="9">
    <location>
        <begin position="27"/>
        <end position="31"/>
    </location>
    <ligand>
        <name>NAD(+)</name>
        <dbReference type="ChEBI" id="CHEBI:57540"/>
    </ligand>
</feature>
<evidence type="ECO:0000256" key="4">
    <source>
        <dbReference type="ARBA" id="ARBA00022723"/>
    </source>
</evidence>
<evidence type="ECO:0000256" key="5">
    <source>
        <dbReference type="ARBA" id="ARBA00022833"/>
    </source>
</evidence>
<dbReference type="GO" id="GO:0070403">
    <property type="term" value="F:NAD+ binding"/>
    <property type="evidence" value="ECO:0007669"/>
    <property type="project" value="UniProtKB-UniRule"/>
</dbReference>
<protein>
    <recommendedName>
        <fullName evidence="7">NAD-dependent protein deacetylase</fullName>
        <ecNumber evidence="7">2.3.1.286</ecNumber>
    </recommendedName>
</protein>
<dbReference type="PIRSF" id="PIRSF037938">
    <property type="entry name" value="SIR2_euk"/>
    <property type="match status" value="1"/>
</dbReference>
<feature type="binding site" evidence="10 11">
    <location>
        <position position="137"/>
    </location>
    <ligand>
        <name>Zn(2+)</name>
        <dbReference type="ChEBI" id="CHEBI:29105"/>
    </ligand>
</feature>
<proteinExistence type="inferred from homology"/>
<sequence length="322" mass="36773">MDRVGIKKVAEHLKQNSDAQVIFMVGAGISTPCGIPDFRSPKTGLYSNLSRLGLPFPEAVFDIDYFEENPKPFYTLARELYPGNFKPSRFHYLMKVFEEKGRLHRVYTQNIDTLEREATISEKYLVEAHGSFASNECISCSKSYSVDRFKEKLEPVKIQHKKGEKDQIEFEYALCDKCDSLVKPSIVFFGESLPARFFDTWEKDLEWLKDKKKKNLVIVVGTSLSVYPFASLPSEVPSEVPRVLWNYEVVGDFHLNPRSSDVIFKGSSDEAAEELAMEMGWNEELRKLVGEEEPRPMDAAEEVAAIASELEQLDITNDNKEE</sequence>
<evidence type="ECO:0000256" key="11">
    <source>
        <dbReference type="PROSITE-ProRule" id="PRU00236"/>
    </source>
</evidence>
<evidence type="ECO:0000256" key="1">
    <source>
        <dbReference type="ARBA" id="ARBA00006924"/>
    </source>
</evidence>
<dbReference type="EC" id="2.3.1.286" evidence="7"/>
<evidence type="ECO:0000313" key="13">
    <source>
        <dbReference type="EMBL" id="CDF90915.1"/>
    </source>
</evidence>
<evidence type="ECO:0000313" key="14">
    <source>
        <dbReference type="Proteomes" id="UP000019375"/>
    </source>
</evidence>
<dbReference type="InterPro" id="IPR026591">
    <property type="entry name" value="Sirtuin_cat_small_dom_sf"/>
</dbReference>
<reference evidence="14" key="1">
    <citation type="journal article" date="2013" name="Genome Announc.">
        <title>Genome sequence of the food spoilage yeast Zygosaccharomyces bailii CLIB 213(T).</title>
        <authorList>
            <person name="Galeote V."/>
            <person name="Bigey F."/>
            <person name="Devillers H."/>
            <person name="Neuveglise C."/>
            <person name="Dequin S."/>
        </authorList>
    </citation>
    <scope>NUCLEOTIDE SEQUENCE [LARGE SCALE GENOMIC DNA]</scope>
    <source>
        <strain evidence="14">CLIB 213 / ATCC 58445 / CBS 680 / CCRC 21525 / NBRC 1098 / NCYC 1416 / NRRL Y-2227</strain>
    </source>
</reference>
<dbReference type="InterPro" id="IPR050134">
    <property type="entry name" value="NAD-dep_sirtuin_deacylases"/>
</dbReference>
<gene>
    <name evidence="13" type="ORF">BN860_00606g</name>
</gene>
<dbReference type="EMBL" id="HG316462">
    <property type="protein sequence ID" value="CDF90915.1"/>
    <property type="molecule type" value="Genomic_DNA"/>
</dbReference>
<dbReference type="Proteomes" id="UP000019375">
    <property type="component" value="Unassembled WGS sequence"/>
</dbReference>
<dbReference type="InterPro" id="IPR017328">
    <property type="entry name" value="Sirtuin_class_I"/>
</dbReference>
<dbReference type="GO" id="GO:0008270">
    <property type="term" value="F:zinc ion binding"/>
    <property type="evidence" value="ECO:0007669"/>
    <property type="project" value="UniProtKB-UniRule"/>
</dbReference>
<organism evidence="13 14">
    <name type="scientific">Zygosaccharomyces bailii (strain CLIB 213 / ATCC 58445 / CBS 680 / BCRC 21525 / NBRC 1098 / NCYC 1416 / NRRL Y-2227)</name>
    <dbReference type="NCBI Taxonomy" id="1333698"/>
    <lineage>
        <taxon>Eukaryota</taxon>
        <taxon>Fungi</taxon>
        <taxon>Dikarya</taxon>
        <taxon>Ascomycota</taxon>
        <taxon>Saccharomycotina</taxon>
        <taxon>Saccharomycetes</taxon>
        <taxon>Saccharomycetales</taxon>
        <taxon>Saccharomycetaceae</taxon>
        <taxon>Zygosaccharomyces</taxon>
    </lineage>
</organism>
<feature type="binding site" evidence="9">
    <location>
        <begin position="109"/>
        <end position="112"/>
    </location>
    <ligand>
        <name>NAD(+)</name>
        <dbReference type="ChEBI" id="CHEBI:57540"/>
    </ligand>
</feature>
<keyword evidence="14" id="KW-1185">Reference proteome</keyword>
<keyword evidence="6 7" id="KW-0520">NAD</keyword>
<keyword evidence="4 7" id="KW-0479">Metal-binding</keyword>
<feature type="active site" description="Proton acceptor" evidence="8 11">
    <location>
        <position position="129"/>
    </location>
</feature>
<feature type="binding site" evidence="9">
    <location>
        <begin position="246"/>
        <end position="248"/>
    </location>
    <ligand>
        <name>NAD(+)</name>
        <dbReference type="ChEBI" id="CHEBI:57540"/>
    </ligand>
</feature>
<dbReference type="AlphaFoldDB" id="A0A8J2T9R6"/>
<feature type="binding site" evidence="10 11">
    <location>
        <position position="175"/>
    </location>
    <ligand>
        <name>Zn(2+)</name>
        <dbReference type="ChEBI" id="CHEBI:29105"/>
    </ligand>
</feature>
<evidence type="ECO:0000256" key="8">
    <source>
        <dbReference type="PIRSR" id="PIRSR037938-1"/>
    </source>
</evidence>
<dbReference type="GO" id="GO:0005634">
    <property type="term" value="C:nucleus"/>
    <property type="evidence" value="ECO:0007669"/>
    <property type="project" value="TreeGrafter"/>
</dbReference>
<keyword evidence="3 7" id="KW-0808">Transferase</keyword>
<dbReference type="InterPro" id="IPR026590">
    <property type="entry name" value="Ssirtuin_cat_dom"/>
</dbReference>
<feature type="binding site" evidence="10 11">
    <location>
        <position position="178"/>
    </location>
    <ligand>
        <name>Zn(2+)</name>
        <dbReference type="ChEBI" id="CHEBI:29105"/>
    </ligand>
</feature>